<keyword evidence="3" id="KW-1185">Reference proteome</keyword>
<dbReference type="RefSeq" id="WP_394850793.1">
    <property type="nucleotide sequence ID" value="NZ_CP089982.1"/>
</dbReference>
<dbReference type="Proteomes" id="UP001379533">
    <property type="component" value="Chromosome"/>
</dbReference>
<protein>
    <submittedName>
        <fullName evidence="2">Uncharacterized protein</fullName>
    </submittedName>
</protein>
<gene>
    <name evidence="2" type="ORF">LZC95_25465</name>
</gene>
<name>A0ABZ2KRE6_9BACT</name>
<evidence type="ECO:0000313" key="3">
    <source>
        <dbReference type="Proteomes" id="UP001379533"/>
    </source>
</evidence>
<sequence length="289" mass="29992">MLSRRFAAAVVCLLAVGGCAQILGAEFDGATLDAGAPPSSDASPAGDAGSDAQAVDPRSLEGLALWLSADVGVSALADAEGTITLWEDRSGKGHSATPIEPSRRPRLVRDATVPAPVVVFDRVQKTCLSVAWTAIGAPRGLTLFVVSRGNATNVVRFGPGGIVAFPWDSNADNAHGDAPLLGLLVTTATGARETPRLGSSGAAWEVLSARLVARDVGGIRTYRNGQLAEQASLLDSDLPAADALTLGCAPGMDEFASAMVGELLVYTASLSESNRRLIEEYLRAKWQIR</sequence>
<keyword evidence="1" id="KW-0732">Signal</keyword>
<organism evidence="2 3">
    <name type="scientific">Pendulispora brunnea</name>
    <dbReference type="NCBI Taxonomy" id="2905690"/>
    <lineage>
        <taxon>Bacteria</taxon>
        <taxon>Pseudomonadati</taxon>
        <taxon>Myxococcota</taxon>
        <taxon>Myxococcia</taxon>
        <taxon>Myxococcales</taxon>
        <taxon>Sorangiineae</taxon>
        <taxon>Pendulisporaceae</taxon>
        <taxon>Pendulispora</taxon>
    </lineage>
</organism>
<proteinExistence type="predicted"/>
<evidence type="ECO:0000313" key="2">
    <source>
        <dbReference type="EMBL" id="WXB00151.1"/>
    </source>
</evidence>
<feature type="chain" id="PRO_5046449550" evidence="1">
    <location>
        <begin position="21"/>
        <end position="289"/>
    </location>
</feature>
<dbReference type="EMBL" id="CP089982">
    <property type="protein sequence ID" value="WXB00151.1"/>
    <property type="molecule type" value="Genomic_DNA"/>
</dbReference>
<evidence type="ECO:0000256" key="1">
    <source>
        <dbReference type="SAM" id="SignalP"/>
    </source>
</evidence>
<dbReference type="PROSITE" id="PS51257">
    <property type="entry name" value="PROKAR_LIPOPROTEIN"/>
    <property type="match status" value="1"/>
</dbReference>
<accession>A0ABZ2KRE6</accession>
<feature type="signal peptide" evidence="1">
    <location>
        <begin position="1"/>
        <end position="20"/>
    </location>
</feature>
<reference evidence="2 3" key="1">
    <citation type="submission" date="2021-12" db="EMBL/GenBank/DDBJ databases">
        <title>Discovery of the Pendulisporaceae a myxobacterial family with distinct sporulation behavior and unique specialized metabolism.</title>
        <authorList>
            <person name="Garcia R."/>
            <person name="Popoff A."/>
            <person name="Bader C.D."/>
            <person name="Loehr J."/>
            <person name="Walesch S."/>
            <person name="Walt C."/>
            <person name="Boldt J."/>
            <person name="Bunk B."/>
            <person name="Haeckl F.J.F.P.J."/>
            <person name="Gunesch A.P."/>
            <person name="Birkelbach J."/>
            <person name="Nuebel U."/>
            <person name="Pietschmann T."/>
            <person name="Bach T."/>
            <person name="Mueller R."/>
        </authorList>
    </citation>
    <scope>NUCLEOTIDE SEQUENCE [LARGE SCALE GENOMIC DNA]</scope>
    <source>
        <strain evidence="2 3">MSr12523</strain>
    </source>
</reference>